<dbReference type="AlphaFoldDB" id="A0A918W2B7"/>
<dbReference type="EMBL" id="BMUL01000001">
    <property type="protein sequence ID" value="GHA64490.1"/>
    <property type="molecule type" value="Genomic_DNA"/>
</dbReference>
<proteinExistence type="predicted"/>
<gene>
    <name evidence="2" type="ORF">GCM10010305_02550</name>
</gene>
<comment type="caution">
    <text evidence="2">The sequence shown here is derived from an EMBL/GenBank/DDBJ whole genome shotgun (WGS) entry which is preliminary data.</text>
</comment>
<dbReference type="Proteomes" id="UP000644020">
    <property type="component" value="Unassembled WGS sequence"/>
</dbReference>
<evidence type="ECO:0000313" key="3">
    <source>
        <dbReference type="Proteomes" id="UP000644020"/>
    </source>
</evidence>
<reference evidence="2" key="1">
    <citation type="journal article" date="2014" name="Int. J. Syst. Evol. Microbiol.">
        <title>Complete genome sequence of Corynebacterium casei LMG S-19264T (=DSM 44701T), isolated from a smear-ripened cheese.</title>
        <authorList>
            <consortium name="US DOE Joint Genome Institute (JGI-PGF)"/>
            <person name="Walter F."/>
            <person name="Albersmeier A."/>
            <person name="Kalinowski J."/>
            <person name="Ruckert C."/>
        </authorList>
    </citation>
    <scope>NUCLEOTIDE SEQUENCE</scope>
    <source>
        <strain evidence="2">JCM 4518</strain>
    </source>
</reference>
<evidence type="ECO:0000313" key="2">
    <source>
        <dbReference type="EMBL" id="GHA64490.1"/>
    </source>
</evidence>
<organism evidence="2 3">
    <name type="scientific">Streptomyces termitum</name>
    <dbReference type="NCBI Taxonomy" id="67368"/>
    <lineage>
        <taxon>Bacteria</taxon>
        <taxon>Bacillati</taxon>
        <taxon>Actinomycetota</taxon>
        <taxon>Actinomycetes</taxon>
        <taxon>Kitasatosporales</taxon>
        <taxon>Streptomycetaceae</taxon>
        <taxon>Streptomyces</taxon>
    </lineage>
</organism>
<name>A0A918W2B7_9ACTN</name>
<accession>A0A918W2B7</accession>
<feature type="region of interest" description="Disordered" evidence="1">
    <location>
        <begin position="21"/>
        <end position="93"/>
    </location>
</feature>
<feature type="compositionally biased region" description="Polar residues" evidence="1">
    <location>
        <begin position="78"/>
        <end position="93"/>
    </location>
</feature>
<keyword evidence="3" id="KW-1185">Reference proteome</keyword>
<evidence type="ECO:0000256" key="1">
    <source>
        <dbReference type="SAM" id="MobiDB-lite"/>
    </source>
</evidence>
<protein>
    <submittedName>
        <fullName evidence="2">Uncharacterized protein</fullName>
    </submittedName>
</protein>
<sequence>MGRERTGTGSYALRNTICGLLAGRGTGRGGGRRAAPEGAGGDDPVSAPQNKQARMHDSRVRNGPGGGGHRARRPRGGQFSQATPSPSRSSLRL</sequence>
<reference evidence="2" key="2">
    <citation type="submission" date="2020-09" db="EMBL/GenBank/DDBJ databases">
        <authorList>
            <person name="Sun Q."/>
            <person name="Ohkuma M."/>
        </authorList>
    </citation>
    <scope>NUCLEOTIDE SEQUENCE</scope>
    <source>
        <strain evidence="2">JCM 4518</strain>
    </source>
</reference>